<dbReference type="InterPro" id="IPR006698">
    <property type="entry name" value="UPF0229"/>
</dbReference>
<dbReference type="Pfam" id="PF04285">
    <property type="entry name" value="DUF444"/>
    <property type="match status" value="2"/>
</dbReference>
<dbReference type="NCBIfam" id="NF003711">
    <property type="entry name" value="PRK05325.2-3"/>
    <property type="match status" value="1"/>
</dbReference>
<evidence type="ECO:0000313" key="2">
    <source>
        <dbReference type="Proteomes" id="UP000178526"/>
    </source>
</evidence>
<dbReference type="PANTHER" id="PTHR30510">
    <property type="entry name" value="UPF0229 PROTEIN YEAH"/>
    <property type="match status" value="1"/>
</dbReference>
<dbReference type="Proteomes" id="UP000178526">
    <property type="component" value="Unassembled WGS sequence"/>
</dbReference>
<comment type="caution">
    <text evidence="1">The sequence shown here is derived from an EMBL/GenBank/DDBJ whole genome shotgun (WGS) entry which is preliminary data.</text>
</comment>
<accession>A0A1F7RC54</accession>
<protein>
    <recommendedName>
        <fullName evidence="3">Stress response protein</fullName>
    </recommendedName>
</protein>
<reference evidence="1 2" key="1">
    <citation type="journal article" date="2016" name="Nat. Commun.">
        <title>Thousands of microbial genomes shed light on interconnected biogeochemical processes in an aquifer system.</title>
        <authorList>
            <person name="Anantharaman K."/>
            <person name="Brown C.T."/>
            <person name="Hug L.A."/>
            <person name="Sharon I."/>
            <person name="Castelle C.J."/>
            <person name="Probst A.J."/>
            <person name="Thomas B.C."/>
            <person name="Singh A."/>
            <person name="Wilkins M.J."/>
            <person name="Karaoz U."/>
            <person name="Brodie E.L."/>
            <person name="Williams K.H."/>
            <person name="Hubbard S.S."/>
            <person name="Banfield J.F."/>
        </authorList>
    </citation>
    <scope>NUCLEOTIDE SEQUENCE [LARGE SCALE GENOMIC DNA]</scope>
</reference>
<dbReference type="PANTHER" id="PTHR30510:SF2">
    <property type="entry name" value="UPF0229 PROTEIN YEAH"/>
    <property type="match status" value="1"/>
</dbReference>
<name>A0A1F7RC54_9BACT</name>
<gene>
    <name evidence="1" type="ORF">A2042_07955</name>
</gene>
<dbReference type="InterPro" id="IPR036465">
    <property type="entry name" value="vWFA_dom_sf"/>
</dbReference>
<organism evidence="1 2">
    <name type="scientific">Candidatus Schekmanbacteria bacterium GWA2_38_11</name>
    <dbReference type="NCBI Taxonomy" id="1817876"/>
    <lineage>
        <taxon>Bacteria</taxon>
        <taxon>Candidatus Schekmaniibacteriota</taxon>
    </lineage>
</organism>
<dbReference type="EMBL" id="MGDB01000127">
    <property type="protein sequence ID" value="OGL39126.1"/>
    <property type="molecule type" value="Genomic_DNA"/>
</dbReference>
<evidence type="ECO:0008006" key="3">
    <source>
        <dbReference type="Google" id="ProtNLM"/>
    </source>
</evidence>
<proteinExistence type="predicted"/>
<sequence>MVLSIEQDWSRFRQIVKGKIRKELKKYISHDALLGKQGKNLVKIPVSQIEIPSFQFDTRKLDGVGQGEGEIGTVLGKGEAEGGEGGAGNQPGGHVLEVEVSLEELAAIIGEELELPRILPKGERDMMTGKAKYTGIYKAGPESLRHFKRTFKQALKRQIITGIYDPKNPIVIPYPEDKRYRSFKVKPSPFSKAVIILMMDVSGSIGPEEKEIVRLETFWIDTWLRHNYKGITTRFIVHDAQAHEVDRETFFHLGTAGGTMISSAYQLCSDMIEKDYDPNQWNIYAFHFSDGDNWSRDDTEKCISLLTYKLLTKVNLFGYCQVEKDHLDGRFIHDLRENVEHADNIVLSSLKEKEEIYDSLKDLFGKGK</sequence>
<evidence type="ECO:0000313" key="1">
    <source>
        <dbReference type="EMBL" id="OGL39126.1"/>
    </source>
</evidence>
<dbReference type="AlphaFoldDB" id="A0A1F7RC54"/>
<dbReference type="SUPFAM" id="SSF53300">
    <property type="entry name" value="vWA-like"/>
    <property type="match status" value="1"/>
</dbReference>